<dbReference type="GO" id="GO:0004386">
    <property type="term" value="F:helicase activity"/>
    <property type="evidence" value="ECO:0007669"/>
    <property type="project" value="UniProtKB-KW"/>
</dbReference>
<protein>
    <submittedName>
        <fullName evidence="1">Spliceosome RNA helicase DDX39B</fullName>
    </submittedName>
</protein>
<dbReference type="AlphaFoldDB" id="A0A4Z2F2D3"/>
<sequence>MGNLEARQKELDEKRRVLEAEWEAQKKTGEEELEEREALLKQLHLLPLPSFRLVLKAKALPSDYLIKPQLLRAIVDSGFEQPSEDVCISHVPLAIGKVYESFSKYMSSVRTAVFIGGMALKEDETLPSCCRWNAGPHLDARPTQET</sequence>
<name>A0A4Z2F2D3_9TELE</name>
<keyword evidence="1" id="KW-0378">Hydrolase</keyword>
<keyword evidence="1" id="KW-0547">Nucleotide-binding</keyword>
<dbReference type="Proteomes" id="UP000314294">
    <property type="component" value="Unassembled WGS sequence"/>
</dbReference>
<accession>A0A4Z2F2D3</accession>
<keyword evidence="2" id="KW-1185">Reference proteome</keyword>
<keyword evidence="1" id="KW-0067">ATP-binding</keyword>
<dbReference type="EMBL" id="SRLO01001795">
    <property type="protein sequence ID" value="TNN35299.1"/>
    <property type="molecule type" value="Genomic_DNA"/>
</dbReference>
<reference evidence="1 2" key="1">
    <citation type="submission" date="2019-03" db="EMBL/GenBank/DDBJ databases">
        <title>First draft genome of Liparis tanakae, snailfish: a comprehensive survey of snailfish specific genes.</title>
        <authorList>
            <person name="Kim W."/>
            <person name="Song I."/>
            <person name="Jeong J.-H."/>
            <person name="Kim D."/>
            <person name="Kim S."/>
            <person name="Ryu S."/>
            <person name="Song J.Y."/>
            <person name="Lee S.K."/>
        </authorList>
    </citation>
    <scope>NUCLEOTIDE SEQUENCE [LARGE SCALE GENOMIC DNA]</scope>
    <source>
        <tissue evidence="1">Muscle</tissue>
    </source>
</reference>
<organism evidence="1 2">
    <name type="scientific">Liparis tanakae</name>
    <name type="common">Tanaka's snailfish</name>
    <dbReference type="NCBI Taxonomy" id="230148"/>
    <lineage>
        <taxon>Eukaryota</taxon>
        <taxon>Metazoa</taxon>
        <taxon>Chordata</taxon>
        <taxon>Craniata</taxon>
        <taxon>Vertebrata</taxon>
        <taxon>Euteleostomi</taxon>
        <taxon>Actinopterygii</taxon>
        <taxon>Neopterygii</taxon>
        <taxon>Teleostei</taxon>
        <taxon>Neoteleostei</taxon>
        <taxon>Acanthomorphata</taxon>
        <taxon>Eupercaria</taxon>
        <taxon>Perciformes</taxon>
        <taxon>Cottioidei</taxon>
        <taxon>Cottales</taxon>
        <taxon>Liparidae</taxon>
        <taxon>Liparis</taxon>
    </lineage>
</organism>
<dbReference type="OrthoDB" id="1695249at2759"/>
<proteinExistence type="predicted"/>
<comment type="caution">
    <text evidence="1">The sequence shown here is derived from an EMBL/GenBank/DDBJ whole genome shotgun (WGS) entry which is preliminary data.</text>
</comment>
<evidence type="ECO:0000313" key="1">
    <source>
        <dbReference type="EMBL" id="TNN35299.1"/>
    </source>
</evidence>
<evidence type="ECO:0000313" key="2">
    <source>
        <dbReference type="Proteomes" id="UP000314294"/>
    </source>
</evidence>
<gene>
    <name evidence="1" type="primary">hel-1</name>
    <name evidence="1" type="ORF">EYF80_054536</name>
</gene>
<keyword evidence="1" id="KW-0347">Helicase</keyword>